<keyword evidence="1" id="KW-0812">Transmembrane</keyword>
<dbReference type="EMBL" id="BAAAHE010000014">
    <property type="protein sequence ID" value="GAA0617279.1"/>
    <property type="molecule type" value="Genomic_DNA"/>
</dbReference>
<keyword evidence="3" id="KW-1185">Reference proteome</keyword>
<dbReference type="RefSeq" id="WP_344604072.1">
    <property type="nucleotide sequence ID" value="NZ_BAAAHE010000014.1"/>
</dbReference>
<organism evidence="2 3">
    <name type="scientific">Sporichthya brevicatena</name>
    <dbReference type="NCBI Taxonomy" id="171442"/>
    <lineage>
        <taxon>Bacteria</taxon>
        <taxon>Bacillati</taxon>
        <taxon>Actinomycetota</taxon>
        <taxon>Actinomycetes</taxon>
        <taxon>Sporichthyales</taxon>
        <taxon>Sporichthyaceae</taxon>
        <taxon>Sporichthya</taxon>
    </lineage>
</organism>
<evidence type="ECO:0000256" key="1">
    <source>
        <dbReference type="SAM" id="Phobius"/>
    </source>
</evidence>
<proteinExistence type="predicted"/>
<evidence type="ECO:0000313" key="2">
    <source>
        <dbReference type="EMBL" id="GAA0617279.1"/>
    </source>
</evidence>
<reference evidence="2 3" key="1">
    <citation type="journal article" date="2019" name="Int. J. Syst. Evol. Microbiol.">
        <title>The Global Catalogue of Microorganisms (GCM) 10K type strain sequencing project: providing services to taxonomists for standard genome sequencing and annotation.</title>
        <authorList>
            <consortium name="The Broad Institute Genomics Platform"/>
            <consortium name="The Broad Institute Genome Sequencing Center for Infectious Disease"/>
            <person name="Wu L."/>
            <person name="Ma J."/>
        </authorList>
    </citation>
    <scope>NUCLEOTIDE SEQUENCE [LARGE SCALE GENOMIC DNA]</scope>
    <source>
        <strain evidence="2 3">JCM 10671</strain>
    </source>
</reference>
<name>A0ABN1GRF0_9ACTN</name>
<dbReference type="Proteomes" id="UP001500957">
    <property type="component" value="Unassembled WGS sequence"/>
</dbReference>
<keyword evidence="1" id="KW-0472">Membrane</keyword>
<accession>A0ABN1GRF0</accession>
<protein>
    <recommendedName>
        <fullName evidence="4">DUF485 domain-containing protein</fullName>
    </recommendedName>
</protein>
<sequence length="91" mass="10006">MKISTLLRLQWDRALAVLAAVVGAVALFLGYLGTSGTDLVAGQLPYLISGGLCGMFAITIAATLWLSADFRDEWRELRTLREHLMEPDRTP</sequence>
<evidence type="ECO:0000313" key="3">
    <source>
        <dbReference type="Proteomes" id="UP001500957"/>
    </source>
</evidence>
<comment type="caution">
    <text evidence="2">The sequence shown here is derived from an EMBL/GenBank/DDBJ whole genome shotgun (WGS) entry which is preliminary data.</text>
</comment>
<feature type="transmembrane region" description="Helical" evidence="1">
    <location>
        <begin position="44"/>
        <end position="68"/>
    </location>
</feature>
<gene>
    <name evidence="2" type="ORF">GCM10009547_19350</name>
</gene>
<feature type="transmembrane region" description="Helical" evidence="1">
    <location>
        <begin position="12"/>
        <end position="32"/>
    </location>
</feature>
<evidence type="ECO:0008006" key="4">
    <source>
        <dbReference type="Google" id="ProtNLM"/>
    </source>
</evidence>
<keyword evidence="1" id="KW-1133">Transmembrane helix</keyword>